<name>A0A835HQM0_9MAGN</name>
<dbReference type="InterPro" id="IPR013894">
    <property type="entry name" value="RMI1_OB"/>
</dbReference>
<dbReference type="PANTHER" id="PTHR14790:SF15">
    <property type="entry name" value="RECQ-MEDIATED GENOME INSTABILITY PROTEIN 1"/>
    <property type="match status" value="1"/>
</dbReference>
<accession>A0A835HQM0</accession>
<dbReference type="OrthoDB" id="341511at2759"/>
<feature type="region of interest" description="Disordered" evidence="4">
    <location>
        <begin position="261"/>
        <end position="280"/>
    </location>
</feature>
<dbReference type="PANTHER" id="PTHR14790">
    <property type="entry name" value="RECQ-MEDIATED GENOME INSTABILITY PROTEIN 1 RMI1"/>
    <property type="match status" value="1"/>
</dbReference>
<feature type="domain" description="RecQ-mediated genome instability protein 1 C-terminal OB-fold" evidence="6">
    <location>
        <begin position="681"/>
        <end position="824"/>
    </location>
</feature>
<dbReference type="Pfam" id="PF16099">
    <property type="entry name" value="RMI1_C"/>
    <property type="match status" value="1"/>
</dbReference>
<feature type="domain" description="RecQ mediated genome instability protein 1 OB-fold" evidence="5">
    <location>
        <begin position="142"/>
        <end position="252"/>
    </location>
</feature>
<protein>
    <recommendedName>
        <fullName evidence="2">RecQ-mediated genome instability protein 1</fullName>
    </recommendedName>
    <alternativeName>
        <fullName evidence="3">BLM-associated protein of 75 kDa homolog</fullName>
    </alternativeName>
</protein>
<evidence type="ECO:0000256" key="4">
    <source>
        <dbReference type="SAM" id="MobiDB-lite"/>
    </source>
</evidence>
<dbReference type="InterPro" id="IPR042470">
    <property type="entry name" value="RMI1_N_C_sf"/>
</dbReference>
<organism evidence="7 8">
    <name type="scientific">Coptis chinensis</name>
    <dbReference type="NCBI Taxonomy" id="261450"/>
    <lineage>
        <taxon>Eukaryota</taxon>
        <taxon>Viridiplantae</taxon>
        <taxon>Streptophyta</taxon>
        <taxon>Embryophyta</taxon>
        <taxon>Tracheophyta</taxon>
        <taxon>Spermatophyta</taxon>
        <taxon>Magnoliopsida</taxon>
        <taxon>Ranunculales</taxon>
        <taxon>Ranunculaceae</taxon>
        <taxon>Coptidoideae</taxon>
        <taxon>Coptis</taxon>
    </lineage>
</organism>
<dbReference type="AlphaFoldDB" id="A0A835HQM0"/>
<dbReference type="InterPro" id="IPR032199">
    <property type="entry name" value="RMI1_C"/>
</dbReference>
<dbReference type="SMART" id="SM01161">
    <property type="entry name" value="DUF1767"/>
    <property type="match status" value="1"/>
</dbReference>
<evidence type="ECO:0000313" key="7">
    <source>
        <dbReference type="EMBL" id="KAF9605180.1"/>
    </source>
</evidence>
<keyword evidence="8" id="KW-1185">Reference proteome</keyword>
<reference evidence="7 8" key="1">
    <citation type="submission" date="2020-10" db="EMBL/GenBank/DDBJ databases">
        <title>The Coptis chinensis genome and diversification of protoberbering-type alkaloids.</title>
        <authorList>
            <person name="Wang B."/>
            <person name="Shu S."/>
            <person name="Song C."/>
            <person name="Liu Y."/>
        </authorList>
    </citation>
    <scope>NUCLEOTIDE SEQUENCE [LARGE SCALE GENOMIC DNA]</scope>
    <source>
        <strain evidence="7">HL-2020</strain>
        <tissue evidence="7">Leaf</tissue>
    </source>
</reference>
<evidence type="ECO:0000256" key="3">
    <source>
        <dbReference type="ARBA" id="ARBA00077519"/>
    </source>
</evidence>
<proteinExistence type="inferred from homology"/>
<evidence type="ECO:0000256" key="1">
    <source>
        <dbReference type="ARBA" id="ARBA00006395"/>
    </source>
</evidence>
<dbReference type="Proteomes" id="UP000631114">
    <property type="component" value="Unassembled WGS sequence"/>
</dbReference>
<feature type="compositionally biased region" description="Low complexity" evidence="4">
    <location>
        <begin position="287"/>
        <end position="298"/>
    </location>
</feature>
<dbReference type="EMBL" id="JADFTS010000005">
    <property type="protein sequence ID" value="KAF9605180.1"/>
    <property type="molecule type" value="Genomic_DNA"/>
</dbReference>
<evidence type="ECO:0000256" key="2">
    <source>
        <dbReference type="ARBA" id="ARBA00018987"/>
    </source>
</evidence>
<gene>
    <name evidence="7" type="ORF">IFM89_014293</name>
</gene>
<dbReference type="GO" id="GO:0000166">
    <property type="term" value="F:nucleotide binding"/>
    <property type="evidence" value="ECO:0007669"/>
    <property type="project" value="InterPro"/>
</dbReference>
<feature type="compositionally biased region" description="Low complexity" evidence="4">
    <location>
        <begin position="337"/>
        <end position="348"/>
    </location>
</feature>
<feature type="region of interest" description="Disordered" evidence="4">
    <location>
        <begin position="1"/>
        <end position="76"/>
    </location>
</feature>
<dbReference type="Gene3D" id="2.40.50.770">
    <property type="entry name" value="RecQ-mediated genome instability protein Rmi1, C-terminal domain"/>
    <property type="match status" value="1"/>
</dbReference>
<dbReference type="FunFam" id="2.40.50.770:FF:000004">
    <property type="entry name" value="RecQ-mediated instability protein (DUF1767)"/>
    <property type="match status" value="1"/>
</dbReference>
<sequence length="843" mass="91843">MRRRRLRLRYSSSSEEEEQEQTIPNPESVNPTHPTPLEISDDDFLDVTENLSPTSPPPPPPFPNYSSTLPSAPSPQIPDSPINVLFRNLGLNIKNEWLDSCIFGLNRNVPGFTNLDVTGKSKLCFQQFVFSDMNLIGSGVVPNNLHSLHQVVLPGPFVLQVDEIVNIGCPLKERYKNANAGIKRCLKLSMTDGVQRVFGVEYRPIKQLEVLAPAGLKVVIHNVHVRRGLFLLVPEVIEVLGGLVEDLDAARQRLVIEVNKPPRGKRKRTGSVPSLSSRATLAAWPSNNVNEHANANNATSQRTRSVELPNQDGTFGSTGVDMGGRTGEEQFLPNVRSNADSNPSSNSAEDLDENMVDSSIPRHGDYRERVADANVDSSGAAFGTTGVETRARAGVNFFVPNFRSNTESNPSLNAAMDLEENMVDATIPSHGDGRERVANANVDQSGRQIAEPSAVRATFGTAGVDTRNRISEDRFVRNGRSNAYCSPTSNAFVDPEENTIGARISSHRDKTLQVANADAEPSGAIYGTIGVDMRGRNAEDHFRLNSESNPPSIAVIDLGENRFGASIPSPGIANANGYFGGATFGTTGVDMRGRIVDDCFRSNAESNSSSIAVGDLYENMTDASIPSDGDDGDWAAEANAVPSGGPIAEPKLPSHTVSDFRDTEMADEVEHPLILNGDREIPFTYLANLMARFTAKEDDEVPFVRGNIKCFVTGVKEFQFKGRTTFKLHVYVDDGSLISEVLIDHDVVQKTIGHSPKEVTTALSSPDDSIVTGIRETLKLFQFFLVNFEGLMLIEINNSSPLPVALEMNQGCSSSDTWLLLRRLKMFTSPQTPQHQRSGPVTC</sequence>
<dbReference type="GO" id="GO:0031422">
    <property type="term" value="C:RecQ family helicase-topoisomerase III complex"/>
    <property type="evidence" value="ECO:0007669"/>
    <property type="project" value="TreeGrafter"/>
</dbReference>
<evidence type="ECO:0000313" key="8">
    <source>
        <dbReference type="Proteomes" id="UP000631114"/>
    </source>
</evidence>
<dbReference type="GO" id="GO:0000712">
    <property type="term" value="P:resolution of meiotic recombination intermediates"/>
    <property type="evidence" value="ECO:0007669"/>
    <property type="project" value="TreeGrafter"/>
</dbReference>
<feature type="compositionally biased region" description="Polar residues" evidence="4">
    <location>
        <begin position="21"/>
        <end position="32"/>
    </location>
</feature>
<feature type="region of interest" description="Disordered" evidence="4">
    <location>
        <begin position="287"/>
        <end position="353"/>
    </location>
</feature>
<dbReference type="GO" id="GO:0000724">
    <property type="term" value="P:double-strand break repair via homologous recombination"/>
    <property type="evidence" value="ECO:0007669"/>
    <property type="project" value="TreeGrafter"/>
</dbReference>
<comment type="similarity">
    <text evidence="1">Belongs to the RMI1 family.</text>
</comment>
<dbReference type="GO" id="GO:0016604">
    <property type="term" value="C:nuclear body"/>
    <property type="evidence" value="ECO:0007669"/>
    <property type="project" value="TreeGrafter"/>
</dbReference>
<comment type="caution">
    <text evidence="7">The sequence shown here is derived from an EMBL/GenBank/DDBJ whole genome shotgun (WGS) entry which is preliminary data.</text>
</comment>
<dbReference type="Pfam" id="PF08585">
    <property type="entry name" value="RMI1_N_C"/>
    <property type="match status" value="1"/>
</dbReference>
<evidence type="ECO:0000259" key="5">
    <source>
        <dbReference type="Pfam" id="PF08585"/>
    </source>
</evidence>
<feature type="compositionally biased region" description="Pro residues" evidence="4">
    <location>
        <begin position="54"/>
        <end position="63"/>
    </location>
</feature>
<evidence type="ECO:0000259" key="6">
    <source>
        <dbReference type="Pfam" id="PF16099"/>
    </source>
</evidence>